<evidence type="ECO:0000313" key="2">
    <source>
        <dbReference type="Proteomes" id="UP000188268"/>
    </source>
</evidence>
<dbReference type="AlphaFoldDB" id="A0A1R3GLB1"/>
<dbReference type="Gramene" id="OMO58837">
    <property type="protein sequence ID" value="OMO58837"/>
    <property type="gene ID" value="CCACVL1_25318"/>
</dbReference>
<organism evidence="1 2">
    <name type="scientific">Corchorus capsularis</name>
    <name type="common">Jute</name>
    <dbReference type="NCBI Taxonomy" id="210143"/>
    <lineage>
        <taxon>Eukaryota</taxon>
        <taxon>Viridiplantae</taxon>
        <taxon>Streptophyta</taxon>
        <taxon>Embryophyta</taxon>
        <taxon>Tracheophyta</taxon>
        <taxon>Spermatophyta</taxon>
        <taxon>Magnoliopsida</taxon>
        <taxon>eudicotyledons</taxon>
        <taxon>Gunneridae</taxon>
        <taxon>Pentapetalae</taxon>
        <taxon>rosids</taxon>
        <taxon>malvids</taxon>
        <taxon>Malvales</taxon>
        <taxon>Malvaceae</taxon>
        <taxon>Grewioideae</taxon>
        <taxon>Apeibeae</taxon>
        <taxon>Corchorus</taxon>
    </lineage>
</organism>
<evidence type="ECO:0000313" key="1">
    <source>
        <dbReference type="EMBL" id="OMO58837.1"/>
    </source>
</evidence>
<gene>
    <name evidence="1" type="ORF">CCACVL1_25318</name>
</gene>
<dbReference type="EMBL" id="AWWV01014084">
    <property type="protein sequence ID" value="OMO58837.1"/>
    <property type="molecule type" value="Genomic_DNA"/>
</dbReference>
<dbReference type="Proteomes" id="UP000188268">
    <property type="component" value="Unassembled WGS sequence"/>
</dbReference>
<accession>A0A1R3GLB1</accession>
<comment type="caution">
    <text evidence="1">The sequence shown here is derived from an EMBL/GenBank/DDBJ whole genome shotgun (WGS) entry which is preliminary data.</text>
</comment>
<proteinExistence type="predicted"/>
<keyword evidence="2" id="KW-1185">Reference proteome</keyword>
<name>A0A1R3GLB1_COCAP</name>
<protein>
    <submittedName>
        <fullName evidence="1">Larval cuticle protein LCP-17-like protein</fullName>
    </submittedName>
</protein>
<sequence>MEARCGPSPSPKSNSSQSIVMIFGPSSFKVVGPIVMVFGPRPGPKGRLSPCPVNEFLVQSLSVVATHPEGDL</sequence>
<reference evidence="1 2" key="1">
    <citation type="submission" date="2013-09" db="EMBL/GenBank/DDBJ databases">
        <title>Corchorus capsularis genome sequencing.</title>
        <authorList>
            <person name="Alam M."/>
            <person name="Haque M.S."/>
            <person name="Islam M.S."/>
            <person name="Emdad E.M."/>
            <person name="Islam M.M."/>
            <person name="Ahmed B."/>
            <person name="Halim A."/>
            <person name="Hossen Q.M.M."/>
            <person name="Hossain M.Z."/>
            <person name="Ahmed R."/>
            <person name="Khan M.M."/>
            <person name="Islam R."/>
            <person name="Rashid M.M."/>
            <person name="Khan S.A."/>
            <person name="Rahman M.S."/>
            <person name="Alam M."/>
        </authorList>
    </citation>
    <scope>NUCLEOTIDE SEQUENCE [LARGE SCALE GENOMIC DNA]</scope>
    <source>
        <strain evidence="2">cv. CVL-1</strain>
        <tissue evidence="1">Whole seedling</tissue>
    </source>
</reference>